<evidence type="ECO:0000313" key="1">
    <source>
        <dbReference type="EMBL" id="SFV90514.1"/>
    </source>
</evidence>
<gene>
    <name evidence="1" type="ORF">MNB_SV-4-839</name>
</gene>
<dbReference type="AlphaFoldDB" id="A0A1W1E997"/>
<accession>A0A1W1E997</accession>
<protein>
    <submittedName>
        <fullName evidence="1">Uncharacterized protein</fullName>
    </submittedName>
</protein>
<organism evidence="1">
    <name type="scientific">hydrothermal vent metagenome</name>
    <dbReference type="NCBI Taxonomy" id="652676"/>
    <lineage>
        <taxon>unclassified sequences</taxon>
        <taxon>metagenomes</taxon>
        <taxon>ecological metagenomes</taxon>
    </lineage>
</organism>
<reference evidence="1" key="1">
    <citation type="submission" date="2016-10" db="EMBL/GenBank/DDBJ databases">
        <authorList>
            <person name="de Groot N.N."/>
        </authorList>
    </citation>
    <scope>NUCLEOTIDE SEQUENCE</scope>
</reference>
<dbReference type="PROSITE" id="PS51257">
    <property type="entry name" value="PROKAR_LIPOPROTEIN"/>
    <property type="match status" value="1"/>
</dbReference>
<name>A0A1W1E997_9ZZZZ</name>
<sequence length="58" mass="6005">MKTKKITLALMTAMSAAVLVTGCGGGGSDDSSNKYTPYPAPPISEEKKQAFLNAVNEA</sequence>
<dbReference type="EMBL" id="FPIB01000017">
    <property type="protein sequence ID" value="SFV90514.1"/>
    <property type="molecule type" value="Genomic_DNA"/>
</dbReference>
<proteinExistence type="predicted"/>